<dbReference type="EMBL" id="AP024601">
    <property type="protein sequence ID" value="BCU82055.1"/>
    <property type="molecule type" value="Genomic_DNA"/>
</dbReference>
<reference evidence="1" key="2">
    <citation type="journal article" date="2021" name="Microbiol. Resour. Announc.">
        <title>Complete Genome Sequence of Polycladomyces abyssicola JIR-001T, Isolated from Hemipelagic Sediment in Deep Seawater.</title>
        <authorList>
            <person name="Tsubouchi T."/>
            <person name="Kaneko Y."/>
        </authorList>
    </citation>
    <scope>NUCLEOTIDE SEQUENCE</scope>
    <source>
        <strain evidence="1">JIR-001</strain>
    </source>
</reference>
<organism evidence="1 2">
    <name type="scientific">Polycladomyces abyssicola</name>
    <dbReference type="NCBI Taxonomy" id="1125966"/>
    <lineage>
        <taxon>Bacteria</taxon>
        <taxon>Bacillati</taxon>
        <taxon>Bacillota</taxon>
        <taxon>Bacilli</taxon>
        <taxon>Bacillales</taxon>
        <taxon>Thermoactinomycetaceae</taxon>
        <taxon>Polycladomyces</taxon>
    </lineage>
</organism>
<evidence type="ECO:0000313" key="1">
    <source>
        <dbReference type="EMBL" id="BCU82055.1"/>
    </source>
</evidence>
<keyword evidence="2" id="KW-1185">Reference proteome</keyword>
<dbReference type="PANTHER" id="PTHR36441">
    <property type="entry name" value="HYPOTHETICAL CYTOSOLIC PROTEIN"/>
    <property type="match status" value="1"/>
</dbReference>
<reference evidence="1" key="1">
    <citation type="journal article" date="2013" name="Int. J. Syst. Evol. Microbiol.">
        <title>Polycladomyces abyssicola gen. nov., sp. nov., a thermophilic filamentous bacterium isolated from hemipelagic sediment.</title>
        <authorList>
            <person name="Tsubouchi T."/>
            <person name="Shimane Y."/>
            <person name="Mori K."/>
            <person name="Usui K."/>
            <person name="Hiraki T."/>
            <person name="Tame A."/>
            <person name="Uematsu K."/>
            <person name="Maruyama T."/>
            <person name="Hatada Y."/>
        </authorList>
    </citation>
    <scope>NUCLEOTIDE SEQUENCE</scope>
    <source>
        <strain evidence="1">JIR-001</strain>
    </source>
</reference>
<dbReference type="Pfam" id="PF04456">
    <property type="entry name" value="DUF503"/>
    <property type="match status" value="1"/>
</dbReference>
<accession>A0A8D5UF50</accession>
<dbReference type="SUPFAM" id="SSF103007">
    <property type="entry name" value="Hypothetical protein TT1725"/>
    <property type="match status" value="1"/>
</dbReference>
<dbReference type="RefSeq" id="WP_246512070.1">
    <property type="nucleotide sequence ID" value="NZ_AP024601.1"/>
</dbReference>
<dbReference type="Proteomes" id="UP000677436">
    <property type="component" value="Chromosome"/>
</dbReference>
<dbReference type="InterPro" id="IPR007546">
    <property type="entry name" value="DUF503"/>
</dbReference>
<protein>
    <recommendedName>
        <fullName evidence="3">DUF503 domain-containing protein</fullName>
    </recommendedName>
</protein>
<dbReference type="PANTHER" id="PTHR36441:SF1">
    <property type="entry name" value="DUF503 DOMAIN-CONTAINING PROTEIN"/>
    <property type="match status" value="1"/>
</dbReference>
<dbReference type="AlphaFoldDB" id="A0A8D5UF50"/>
<evidence type="ECO:0000313" key="2">
    <source>
        <dbReference type="Proteomes" id="UP000677436"/>
    </source>
</evidence>
<dbReference type="Gene3D" id="3.30.70.1120">
    <property type="entry name" value="TT1725-like"/>
    <property type="match status" value="1"/>
</dbReference>
<dbReference type="InterPro" id="IPR036746">
    <property type="entry name" value="TT1725-like_sf"/>
</dbReference>
<evidence type="ECO:0008006" key="3">
    <source>
        <dbReference type="Google" id="ProtNLM"/>
    </source>
</evidence>
<proteinExistence type="predicted"/>
<gene>
    <name evidence="1" type="ORF">JIR001_18380</name>
</gene>
<name>A0A8D5UF50_9BACL</name>
<dbReference type="KEGG" id="pabs:JIR001_18380"/>
<sequence length="95" mass="10738">MNVYVGIQECEGRIIGSTSLKEKRRVIKSGISRIQHRFNLSVAEVGFQDDRQRTRLAMAGVGSSKKVVEQELRQALRLLEELDGLEILHAELSFV</sequence>